<evidence type="ECO:0000313" key="1">
    <source>
        <dbReference type="EMBL" id="KAF1944329.1"/>
    </source>
</evidence>
<reference evidence="1" key="1">
    <citation type="journal article" date="2020" name="Stud. Mycol.">
        <title>101 Dothideomycetes genomes: a test case for predicting lifestyles and emergence of pathogens.</title>
        <authorList>
            <person name="Haridas S."/>
            <person name="Albert R."/>
            <person name="Binder M."/>
            <person name="Bloem J."/>
            <person name="Labutti K."/>
            <person name="Salamov A."/>
            <person name="Andreopoulos B."/>
            <person name="Baker S."/>
            <person name="Barry K."/>
            <person name="Bills G."/>
            <person name="Bluhm B."/>
            <person name="Cannon C."/>
            <person name="Castanera R."/>
            <person name="Culley D."/>
            <person name="Daum C."/>
            <person name="Ezra D."/>
            <person name="Gonzalez J."/>
            <person name="Henrissat B."/>
            <person name="Kuo A."/>
            <person name="Liang C."/>
            <person name="Lipzen A."/>
            <person name="Lutzoni F."/>
            <person name="Magnuson J."/>
            <person name="Mondo S."/>
            <person name="Nolan M."/>
            <person name="Ohm R."/>
            <person name="Pangilinan J."/>
            <person name="Park H.-J."/>
            <person name="Ramirez L."/>
            <person name="Alfaro M."/>
            <person name="Sun H."/>
            <person name="Tritt A."/>
            <person name="Yoshinaga Y."/>
            <person name="Zwiers L.-H."/>
            <person name="Turgeon B."/>
            <person name="Goodwin S."/>
            <person name="Spatafora J."/>
            <person name="Crous P."/>
            <person name="Grigoriev I."/>
        </authorList>
    </citation>
    <scope>NUCLEOTIDE SEQUENCE</scope>
    <source>
        <strain evidence="1">CBS 161.51</strain>
    </source>
</reference>
<keyword evidence="2" id="KW-1185">Reference proteome</keyword>
<sequence length="53" mass="5961">MADCINRAHHATPKKIRVCGAIEYMKAHGIPHSKEDVFCFNAVSHRQGRAMII</sequence>
<dbReference type="AlphaFoldDB" id="A0A6A5SY72"/>
<proteinExistence type="predicted"/>
<dbReference type="Proteomes" id="UP000800038">
    <property type="component" value="Unassembled WGS sequence"/>
</dbReference>
<dbReference type="EMBL" id="ML976017">
    <property type="protein sequence ID" value="KAF1944329.1"/>
    <property type="molecule type" value="Genomic_DNA"/>
</dbReference>
<evidence type="ECO:0000313" key="2">
    <source>
        <dbReference type="Proteomes" id="UP000800038"/>
    </source>
</evidence>
<name>A0A6A5SY72_9PLEO</name>
<protein>
    <submittedName>
        <fullName evidence="1">Uncharacterized protein</fullName>
    </submittedName>
</protein>
<accession>A0A6A5SY72</accession>
<gene>
    <name evidence="1" type="ORF">EJ02DRAFT_452449</name>
</gene>
<organism evidence="1 2">
    <name type="scientific">Clathrospora elynae</name>
    <dbReference type="NCBI Taxonomy" id="706981"/>
    <lineage>
        <taxon>Eukaryota</taxon>
        <taxon>Fungi</taxon>
        <taxon>Dikarya</taxon>
        <taxon>Ascomycota</taxon>
        <taxon>Pezizomycotina</taxon>
        <taxon>Dothideomycetes</taxon>
        <taxon>Pleosporomycetidae</taxon>
        <taxon>Pleosporales</taxon>
        <taxon>Diademaceae</taxon>
        <taxon>Clathrospora</taxon>
    </lineage>
</organism>